<feature type="domain" description="Multidrug resistance protein MdtA-like barrel-sandwich hybrid" evidence="7">
    <location>
        <begin position="58"/>
        <end position="194"/>
    </location>
</feature>
<name>A0A0S3PZQ7_9BRAD</name>
<feature type="coiled-coil region" evidence="4">
    <location>
        <begin position="95"/>
        <end position="153"/>
    </location>
</feature>
<dbReference type="EMBL" id="AP014946">
    <property type="protein sequence ID" value="BAT61403.1"/>
    <property type="molecule type" value="Genomic_DNA"/>
</dbReference>
<dbReference type="KEGG" id="vgo:GJW-30_1_03960"/>
<feature type="domain" description="Multidrug resistance protein MdtA-like alpha-helical hairpin" evidence="6">
    <location>
        <begin position="96"/>
        <end position="164"/>
    </location>
</feature>
<dbReference type="Gene3D" id="2.40.50.100">
    <property type="match status" value="1"/>
</dbReference>
<feature type="chain" id="PRO_5006615841" evidence="5">
    <location>
        <begin position="21"/>
        <end position="357"/>
    </location>
</feature>
<dbReference type="InterPro" id="IPR058625">
    <property type="entry name" value="MdtA-like_BSH"/>
</dbReference>
<dbReference type="PANTHER" id="PTHR30469">
    <property type="entry name" value="MULTIDRUG RESISTANCE PROTEIN MDTA"/>
    <property type="match status" value="1"/>
</dbReference>
<feature type="signal peptide" evidence="5">
    <location>
        <begin position="1"/>
        <end position="20"/>
    </location>
</feature>
<reference evidence="9 10" key="1">
    <citation type="submission" date="2015-08" db="EMBL/GenBank/DDBJ databases">
        <title>Investigation of the bacterial diversity of lava forest soil.</title>
        <authorList>
            <person name="Lee J.S."/>
        </authorList>
    </citation>
    <scope>NUCLEOTIDE SEQUENCE [LARGE SCALE GENOMIC DNA]</scope>
    <source>
        <strain evidence="9 10">GJW-30</strain>
    </source>
</reference>
<evidence type="ECO:0000256" key="1">
    <source>
        <dbReference type="ARBA" id="ARBA00004196"/>
    </source>
</evidence>
<dbReference type="InterPro" id="IPR058624">
    <property type="entry name" value="MdtA-like_HH"/>
</dbReference>
<keyword evidence="10" id="KW-1185">Reference proteome</keyword>
<dbReference type="InterPro" id="IPR006143">
    <property type="entry name" value="RND_pump_MFP"/>
</dbReference>
<dbReference type="Pfam" id="PF25967">
    <property type="entry name" value="RND-MFP_C"/>
    <property type="match status" value="1"/>
</dbReference>
<dbReference type="Pfam" id="PF25917">
    <property type="entry name" value="BSH_RND"/>
    <property type="match status" value="1"/>
</dbReference>
<comment type="similarity">
    <text evidence="2">Belongs to the membrane fusion protein (MFP) (TC 8.A.1) family.</text>
</comment>
<evidence type="ECO:0000259" key="8">
    <source>
        <dbReference type="Pfam" id="PF25967"/>
    </source>
</evidence>
<keyword evidence="3" id="KW-0813">Transport</keyword>
<evidence type="ECO:0000259" key="6">
    <source>
        <dbReference type="Pfam" id="PF25876"/>
    </source>
</evidence>
<comment type="subcellular location">
    <subcellularLocation>
        <location evidence="1">Cell envelope</location>
    </subcellularLocation>
</comment>
<dbReference type="AlphaFoldDB" id="A0A0S3PZQ7"/>
<evidence type="ECO:0000313" key="10">
    <source>
        <dbReference type="Proteomes" id="UP000236884"/>
    </source>
</evidence>
<evidence type="ECO:0000256" key="5">
    <source>
        <dbReference type="SAM" id="SignalP"/>
    </source>
</evidence>
<dbReference type="Pfam" id="PF25876">
    <property type="entry name" value="HH_MFP_RND"/>
    <property type="match status" value="1"/>
</dbReference>
<proteinExistence type="inferred from homology"/>
<evidence type="ECO:0000256" key="3">
    <source>
        <dbReference type="ARBA" id="ARBA00022448"/>
    </source>
</evidence>
<dbReference type="Gene3D" id="2.40.420.20">
    <property type="match status" value="1"/>
</dbReference>
<accession>A0A0S3PZQ7</accession>
<dbReference type="GO" id="GO:0015562">
    <property type="term" value="F:efflux transmembrane transporter activity"/>
    <property type="evidence" value="ECO:0007669"/>
    <property type="project" value="TreeGrafter"/>
</dbReference>
<keyword evidence="4" id="KW-0175">Coiled coil</keyword>
<dbReference type="Proteomes" id="UP000236884">
    <property type="component" value="Chromosome"/>
</dbReference>
<evidence type="ECO:0000256" key="2">
    <source>
        <dbReference type="ARBA" id="ARBA00009477"/>
    </source>
</evidence>
<dbReference type="PANTHER" id="PTHR30469:SF38">
    <property type="entry name" value="HLYD FAMILY SECRETION PROTEIN"/>
    <property type="match status" value="1"/>
</dbReference>
<dbReference type="PROSITE" id="PS51257">
    <property type="entry name" value="PROKAR_LIPOPROTEIN"/>
    <property type="match status" value="1"/>
</dbReference>
<evidence type="ECO:0000259" key="7">
    <source>
        <dbReference type="Pfam" id="PF25917"/>
    </source>
</evidence>
<sequence length="357" mass="37819">MRAGISCLALLLLAGCGQEAAPPERQPLRVGVETARATDYAPAVVLTGEVRARIQSDLSFRVSGRVIQRNVDVGAHVTPDQVLAEVDPQEQQANVTAAEATVQAAEAQLRQASSAFDRQKQLMDRGFTTRREYDQAEASFRTAEGTLQSAQAQLGTARDQLGHTILRAGVSGTITARNVEVGQVVQAAQTMFSIAQDGPRDAVFNVYESVFVQQPADDGTIELALISDPAVTAKGKVREVSPTIDPQTGTVRVKVNIIDPPPAMALGAPVVGSGKFRARSLVIIPAAALTLDSGFPAVWVVDPTKKTVSLRKIVIDSYHTGEVVLRDGVKPGEVLVTSGAQLLWPNKVVAFAQGGAK</sequence>
<dbReference type="GO" id="GO:1990281">
    <property type="term" value="C:efflux pump complex"/>
    <property type="evidence" value="ECO:0007669"/>
    <property type="project" value="TreeGrafter"/>
</dbReference>
<dbReference type="SUPFAM" id="SSF111369">
    <property type="entry name" value="HlyD-like secretion proteins"/>
    <property type="match status" value="1"/>
</dbReference>
<evidence type="ECO:0000256" key="4">
    <source>
        <dbReference type="SAM" id="Coils"/>
    </source>
</evidence>
<dbReference type="Gene3D" id="1.10.287.470">
    <property type="entry name" value="Helix hairpin bin"/>
    <property type="match status" value="1"/>
</dbReference>
<dbReference type="InterPro" id="IPR058627">
    <property type="entry name" value="MdtA-like_C"/>
</dbReference>
<organism evidence="9 10">
    <name type="scientific">Variibacter gotjawalensis</name>
    <dbReference type="NCBI Taxonomy" id="1333996"/>
    <lineage>
        <taxon>Bacteria</taxon>
        <taxon>Pseudomonadati</taxon>
        <taxon>Pseudomonadota</taxon>
        <taxon>Alphaproteobacteria</taxon>
        <taxon>Hyphomicrobiales</taxon>
        <taxon>Nitrobacteraceae</taxon>
        <taxon>Variibacter</taxon>
    </lineage>
</organism>
<dbReference type="NCBIfam" id="TIGR01730">
    <property type="entry name" value="RND_mfp"/>
    <property type="match status" value="1"/>
</dbReference>
<keyword evidence="5" id="KW-0732">Signal</keyword>
<protein>
    <submittedName>
        <fullName evidence="9">Multidrug resistance protein MdtA</fullName>
    </submittedName>
</protein>
<gene>
    <name evidence="9" type="primary">mdtA_3</name>
    <name evidence="9" type="ORF">GJW-30_1_03960</name>
</gene>
<evidence type="ECO:0000313" key="9">
    <source>
        <dbReference type="EMBL" id="BAT61403.1"/>
    </source>
</evidence>
<dbReference type="Gene3D" id="2.40.30.170">
    <property type="match status" value="1"/>
</dbReference>
<feature type="domain" description="Multidrug resistance protein MdtA-like C-terminal permuted SH3" evidence="8">
    <location>
        <begin position="282"/>
        <end position="341"/>
    </location>
</feature>